<evidence type="ECO:0000313" key="1">
    <source>
        <dbReference type="EMBL" id="QDU34467.1"/>
    </source>
</evidence>
<proteinExistence type="predicted"/>
<protein>
    <submittedName>
        <fullName evidence="1">Uncharacterized protein</fullName>
    </submittedName>
</protein>
<name>A0A517YW82_9BACT</name>
<reference evidence="1 2" key="1">
    <citation type="submission" date="2019-02" db="EMBL/GenBank/DDBJ databases">
        <title>Deep-cultivation of Planctomycetes and their phenomic and genomic characterization uncovers novel biology.</title>
        <authorList>
            <person name="Wiegand S."/>
            <person name="Jogler M."/>
            <person name="Boedeker C."/>
            <person name="Pinto D."/>
            <person name="Vollmers J."/>
            <person name="Rivas-Marin E."/>
            <person name="Kohn T."/>
            <person name="Peeters S.H."/>
            <person name="Heuer A."/>
            <person name="Rast P."/>
            <person name="Oberbeckmann S."/>
            <person name="Bunk B."/>
            <person name="Jeske O."/>
            <person name="Meyerdierks A."/>
            <person name="Storesund J.E."/>
            <person name="Kallscheuer N."/>
            <person name="Luecker S."/>
            <person name="Lage O.M."/>
            <person name="Pohl T."/>
            <person name="Merkel B.J."/>
            <person name="Hornburger P."/>
            <person name="Mueller R.-W."/>
            <person name="Bruemmer F."/>
            <person name="Labrenz M."/>
            <person name="Spormann A.M."/>
            <person name="Op den Camp H."/>
            <person name="Overmann J."/>
            <person name="Amann R."/>
            <person name="Jetten M.S.M."/>
            <person name="Mascher T."/>
            <person name="Medema M.H."/>
            <person name="Devos D.P."/>
            <person name="Kaster A.-K."/>
            <person name="Ovreas L."/>
            <person name="Rohde M."/>
            <person name="Galperin M.Y."/>
            <person name="Jogler C."/>
        </authorList>
    </citation>
    <scope>NUCLEOTIDE SEQUENCE [LARGE SCALE GENOMIC DNA]</scope>
    <source>
        <strain evidence="1 2">KS4</strain>
    </source>
</reference>
<organism evidence="1 2">
    <name type="scientific">Poriferisphaera corsica</name>
    <dbReference type="NCBI Taxonomy" id="2528020"/>
    <lineage>
        <taxon>Bacteria</taxon>
        <taxon>Pseudomonadati</taxon>
        <taxon>Planctomycetota</taxon>
        <taxon>Phycisphaerae</taxon>
        <taxon>Phycisphaerales</taxon>
        <taxon>Phycisphaeraceae</taxon>
        <taxon>Poriferisphaera</taxon>
    </lineage>
</organism>
<gene>
    <name evidence="1" type="ORF">KS4_25370</name>
</gene>
<keyword evidence="2" id="KW-1185">Reference proteome</keyword>
<evidence type="ECO:0000313" key="2">
    <source>
        <dbReference type="Proteomes" id="UP000317369"/>
    </source>
</evidence>
<dbReference type="Proteomes" id="UP000317369">
    <property type="component" value="Chromosome"/>
</dbReference>
<dbReference type="KEGG" id="pcor:KS4_25370"/>
<dbReference type="AlphaFoldDB" id="A0A517YW82"/>
<dbReference type="EMBL" id="CP036425">
    <property type="protein sequence ID" value="QDU34467.1"/>
    <property type="molecule type" value="Genomic_DNA"/>
</dbReference>
<accession>A0A517YW82</accession>
<sequence length="81" mass="9191">MVQSCTISFDWKSAQSKTKCIWNAADIRLIEFELVRHTADQLGKVWGLDRVGYLAAQSMPRRRSSLAWGTSKSAATWQSEE</sequence>